<accession>A0ABW5ZHI4</accession>
<protein>
    <submittedName>
        <fullName evidence="2">NAD(P)/FAD-dependent oxidoreductase</fullName>
    </submittedName>
</protein>
<proteinExistence type="predicted"/>
<gene>
    <name evidence="2" type="ORF">ACFS5P_07810</name>
</gene>
<dbReference type="Gene3D" id="3.50.50.60">
    <property type="entry name" value="FAD/NAD(P)-binding domain"/>
    <property type="match status" value="1"/>
</dbReference>
<reference evidence="3" key="1">
    <citation type="journal article" date="2019" name="Int. J. Syst. Evol. Microbiol.">
        <title>The Global Catalogue of Microorganisms (GCM) 10K type strain sequencing project: providing services to taxonomists for standard genome sequencing and annotation.</title>
        <authorList>
            <consortium name="The Broad Institute Genomics Platform"/>
            <consortium name="The Broad Institute Genome Sequencing Center for Infectious Disease"/>
            <person name="Wu L."/>
            <person name="Ma J."/>
        </authorList>
    </citation>
    <scope>NUCLEOTIDE SEQUENCE [LARGE SCALE GENOMIC DNA]</scope>
    <source>
        <strain evidence="3">KCTC 13528</strain>
    </source>
</reference>
<dbReference type="SUPFAM" id="SSF51905">
    <property type="entry name" value="FAD/NAD(P)-binding domain"/>
    <property type="match status" value="1"/>
</dbReference>
<dbReference type="PANTHER" id="PTHR16128:SF5">
    <property type="entry name" value="FAD_NAD(P)-BINDING OXIDOREDUCTASE FAMILY PROTEIN"/>
    <property type="match status" value="1"/>
</dbReference>
<dbReference type="Gene3D" id="3.90.660.10">
    <property type="match status" value="1"/>
</dbReference>
<name>A0ABW5ZHI4_9BACL</name>
<evidence type="ECO:0000313" key="2">
    <source>
        <dbReference type="EMBL" id="MFD2911780.1"/>
    </source>
</evidence>
<dbReference type="EMBL" id="JBHUPG010000012">
    <property type="protein sequence ID" value="MFD2911780.1"/>
    <property type="molecule type" value="Genomic_DNA"/>
</dbReference>
<feature type="domain" description="Amine oxidase" evidence="1">
    <location>
        <begin position="88"/>
        <end position="313"/>
    </location>
</feature>
<dbReference type="PANTHER" id="PTHR16128">
    <property type="entry name" value="FAD/NAD(P)-BINDING OXIDOREDUCTASE FAMILY PROTEIN"/>
    <property type="match status" value="1"/>
</dbReference>
<dbReference type="InterPro" id="IPR036188">
    <property type="entry name" value="FAD/NAD-bd_sf"/>
</dbReference>
<dbReference type="RefSeq" id="WP_239581535.1">
    <property type="nucleotide sequence ID" value="NZ_JAFBDK010000008.1"/>
</dbReference>
<dbReference type="Proteomes" id="UP001597561">
    <property type="component" value="Unassembled WGS sequence"/>
</dbReference>
<dbReference type="InterPro" id="IPR002937">
    <property type="entry name" value="Amino_oxidase"/>
</dbReference>
<dbReference type="Pfam" id="PF01593">
    <property type="entry name" value="Amino_oxidase"/>
    <property type="match status" value="1"/>
</dbReference>
<comment type="caution">
    <text evidence="2">The sequence shown here is derived from an EMBL/GenBank/DDBJ whole genome shotgun (WGS) entry which is preliminary data.</text>
</comment>
<evidence type="ECO:0000259" key="1">
    <source>
        <dbReference type="Pfam" id="PF01593"/>
    </source>
</evidence>
<sequence>MKIGIIGGGMSGLIAARDLQSAGHTVEIIEKSRSVGGRLATRRMNDGQADHGAVYFTVRSDELKQEVKEWQAAGVVKEWFADPYPRYVGSNGMNKIGKYLAEGLDVRLNEKIETIAAKEGGIMLTGSEQLHYDAVIITAPIPQAAALLEGSPLNLTQEDQKLKEYIFEPAFVGLIELNENIQVGEYGLLDQDLPEGILKIVNNGEKGISNNPILSIYMTGEWSEKWFDREEAAMEEVVRLSVEQLGDLSIASKQLKRWRYAQAKQVFNAPYYQLEQHPVWLCGDAFLDPDDPSGHTRVESAYISGKKVAEQIIRFAQS</sequence>
<evidence type="ECO:0000313" key="3">
    <source>
        <dbReference type="Proteomes" id="UP001597561"/>
    </source>
</evidence>
<organism evidence="2 3">
    <name type="scientific">Jeotgalibacillus terrae</name>
    <dbReference type="NCBI Taxonomy" id="587735"/>
    <lineage>
        <taxon>Bacteria</taxon>
        <taxon>Bacillati</taxon>
        <taxon>Bacillota</taxon>
        <taxon>Bacilli</taxon>
        <taxon>Bacillales</taxon>
        <taxon>Caryophanaceae</taxon>
        <taxon>Jeotgalibacillus</taxon>
    </lineage>
</organism>
<dbReference type="Pfam" id="PF13450">
    <property type="entry name" value="NAD_binding_8"/>
    <property type="match status" value="1"/>
</dbReference>
<keyword evidence="3" id="KW-1185">Reference proteome</keyword>